<dbReference type="SUPFAM" id="SSF48498">
    <property type="entry name" value="Tetracyclin repressor-like, C-terminal domain"/>
    <property type="match status" value="1"/>
</dbReference>
<reference evidence="6 7" key="1">
    <citation type="submission" date="2018-09" db="EMBL/GenBank/DDBJ databases">
        <title>Cohnella cavernae sp. nov., isolated from a karst cave.</title>
        <authorList>
            <person name="Zhu H."/>
        </authorList>
    </citation>
    <scope>NUCLEOTIDE SEQUENCE [LARGE SCALE GENOMIC DNA]</scope>
    <source>
        <strain evidence="6 7">K2E09-144</strain>
    </source>
</reference>
<dbReference type="OrthoDB" id="268339at2"/>
<dbReference type="Proteomes" id="UP000266340">
    <property type="component" value="Unassembled WGS sequence"/>
</dbReference>
<dbReference type="GO" id="GO:0000976">
    <property type="term" value="F:transcription cis-regulatory region binding"/>
    <property type="evidence" value="ECO:0007669"/>
    <property type="project" value="TreeGrafter"/>
</dbReference>
<keyword evidence="1" id="KW-0805">Transcription regulation</keyword>
<dbReference type="GO" id="GO:0003700">
    <property type="term" value="F:DNA-binding transcription factor activity"/>
    <property type="evidence" value="ECO:0007669"/>
    <property type="project" value="TreeGrafter"/>
</dbReference>
<dbReference type="RefSeq" id="WP_119148968.1">
    <property type="nucleotide sequence ID" value="NZ_JBHSOV010000021.1"/>
</dbReference>
<evidence type="ECO:0000256" key="3">
    <source>
        <dbReference type="ARBA" id="ARBA00023163"/>
    </source>
</evidence>
<proteinExistence type="predicted"/>
<keyword evidence="7" id="KW-1185">Reference proteome</keyword>
<dbReference type="InterPro" id="IPR023772">
    <property type="entry name" value="DNA-bd_HTH_TetR-type_CS"/>
</dbReference>
<dbReference type="PROSITE" id="PS50977">
    <property type="entry name" value="HTH_TETR_2"/>
    <property type="match status" value="1"/>
</dbReference>
<dbReference type="EMBL" id="QXJM01000032">
    <property type="protein sequence ID" value="RIE03643.1"/>
    <property type="molecule type" value="Genomic_DNA"/>
</dbReference>
<dbReference type="PANTHER" id="PTHR30055:SF234">
    <property type="entry name" value="HTH-TYPE TRANSCRIPTIONAL REGULATOR BETI"/>
    <property type="match status" value="1"/>
</dbReference>
<name>A0A398CLW7_9BACL</name>
<comment type="caution">
    <text evidence="6">The sequence shown here is derived from an EMBL/GenBank/DDBJ whole genome shotgun (WGS) entry which is preliminary data.</text>
</comment>
<dbReference type="Gene3D" id="1.10.357.10">
    <property type="entry name" value="Tetracycline Repressor, domain 2"/>
    <property type="match status" value="1"/>
</dbReference>
<organism evidence="6 7">
    <name type="scientific">Cohnella faecalis</name>
    <dbReference type="NCBI Taxonomy" id="2315694"/>
    <lineage>
        <taxon>Bacteria</taxon>
        <taxon>Bacillati</taxon>
        <taxon>Bacillota</taxon>
        <taxon>Bacilli</taxon>
        <taxon>Bacillales</taxon>
        <taxon>Paenibacillaceae</taxon>
        <taxon>Cohnella</taxon>
    </lineage>
</organism>
<dbReference type="InterPro" id="IPR001647">
    <property type="entry name" value="HTH_TetR"/>
</dbReference>
<evidence type="ECO:0000313" key="7">
    <source>
        <dbReference type="Proteomes" id="UP000266340"/>
    </source>
</evidence>
<evidence type="ECO:0000256" key="2">
    <source>
        <dbReference type="ARBA" id="ARBA00023125"/>
    </source>
</evidence>
<keyword evidence="3" id="KW-0804">Transcription</keyword>
<evidence type="ECO:0000259" key="5">
    <source>
        <dbReference type="PROSITE" id="PS50977"/>
    </source>
</evidence>
<evidence type="ECO:0000256" key="4">
    <source>
        <dbReference type="PROSITE-ProRule" id="PRU00335"/>
    </source>
</evidence>
<keyword evidence="2 4" id="KW-0238">DNA-binding</keyword>
<sequence length="192" mass="21730">MKRDEKKAQTHQRIMNSAIELFDELGYESTTVQHIADRAEVAKGTFFNYFASKEDLIMELQGMMILQQMENVSGKPGPVIPRMQSVLFEHARQFVLNRSVTRAVLQGIFGSERVREVQQERCQELTKSFVPLIVNAQSRGEIRGDLPAEKIAQLAVQAYLGVLMSWANEQGEPGLPEQMTLTFEVFVRGISP</sequence>
<dbReference type="Pfam" id="PF00440">
    <property type="entry name" value="TetR_N"/>
    <property type="match status" value="1"/>
</dbReference>
<dbReference type="InterPro" id="IPR009057">
    <property type="entry name" value="Homeodomain-like_sf"/>
</dbReference>
<protein>
    <submittedName>
        <fullName evidence="6">TetR/AcrR family transcriptional regulator</fullName>
    </submittedName>
</protein>
<dbReference type="AlphaFoldDB" id="A0A398CLW7"/>
<evidence type="ECO:0000313" key="6">
    <source>
        <dbReference type="EMBL" id="RIE03643.1"/>
    </source>
</evidence>
<dbReference type="InterPro" id="IPR050109">
    <property type="entry name" value="HTH-type_TetR-like_transc_reg"/>
</dbReference>
<gene>
    <name evidence="6" type="ORF">D3H35_10100</name>
</gene>
<dbReference type="SUPFAM" id="SSF46689">
    <property type="entry name" value="Homeodomain-like"/>
    <property type="match status" value="1"/>
</dbReference>
<feature type="DNA-binding region" description="H-T-H motif" evidence="4">
    <location>
        <begin position="31"/>
        <end position="50"/>
    </location>
</feature>
<feature type="domain" description="HTH tetR-type" evidence="5">
    <location>
        <begin position="8"/>
        <end position="68"/>
    </location>
</feature>
<accession>A0A398CLW7</accession>
<dbReference type="InterPro" id="IPR036271">
    <property type="entry name" value="Tet_transcr_reg_TetR-rel_C_sf"/>
</dbReference>
<dbReference type="PRINTS" id="PR00455">
    <property type="entry name" value="HTHTETR"/>
</dbReference>
<dbReference type="PROSITE" id="PS01081">
    <property type="entry name" value="HTH_TETR_1"/>
    <property type="match status" value="1"/>
</dbReference>
<evidence type="ECO:0000256" key="1">
    <source>
        <dbReference type="ARBA" id="ARBA00023015"/>
    </source>
</evidence>
<dbReference type="PANTHER" id="PTHR30055">
    <property type="entry name" value="HTH-TYPE TRANSCRIPTIONAL REGULATOR RUTR"/>
    <property type="match status" value="1"/>
</dbReference>